<feature type="chain" id="PRO_5008913842" evidence="2">
    <location>
        <begin position="17"/>
        <end position="676"/>
    </location>
</feature>
<evidence type="ECO:0000256" key="2">
    <source>
        <dbReference type="SAM" id="SignalP"/>
    </source>
</evidence>
<feature type="region of interest" description="Disordered" evidence="1">
    <location>
        <begin position="83"/>
        <end position="106"/>
    </location>
</feature>
<proteinExistence type="predicted"/>
<feature type="signal peptide" evidence="2">
    <location>
        <begin position="1"/>
        <end position="16"/>
    </location>
</feature>
<keyword evidence="2" id="KW-0732">Signal</keyword>
<name>A0A1D3CRX8_9EIME</name>
<feature type="region of interest" description="Disordered" evidence="1">
    <location>
        <begin position="172"/>
        <end position="192"/>
    </location>
</feature>
<keyword evidence="4" id="KW-1185">Reference proteome</keyword>
<feature type="compositionally biased region" description="Polar residues" evidence="1">
    <location>
        <begin position="238"/>
        <end position="258"/>
    </location>
</feature>
<feature type="compositionally biased region" description="Low complexity" evidence="1">
    <location>
        <begin position="297"/>
        <end position="309"/>
    </location>
</feature>
<sequence length="676" mass="71604">MQSLLILMLQITAAATAVVAAAACTPASRLDPPLRQPETAVLRHQRQQLPLLAKWKTKSTRQLPTLAVEAVATDRGRLWYQQDASTHGRSEASGSLQGGEAEQHPSRGIWLRSPDLREHFVHHEQQALLIGAATDAVGIVTAAAETAAEEEIAAAAAAVMPSHAELSGLNVDGETASRKGSPAESPRESSVATAAFPVFVDSDAKQGSTDQQAGNAHPALQQLKGPASPDGGGHLALGSQQRGSLPQQLHPQQSAVQQDSRKRKLQHVVNPPGNKRAQCDWFVPPADSSRPLQTTPAAAGAADNEAGAADEQAAIVLSSEAQPSSSAAAAELHVPPPPPGVAAVAAVANPCLPTKDGALWEVLQLSSRAGLDNRLLQQLMLPLRLWLSQVFRRLGVTEDLLRRGLTEQQLLLLRRTDVAANRLLLRAVQRRAAIACCTSRSRSTSLENEALAAAAGEMLCSARVLLESAAAAAAAVSEDLLRQRQQQALERRLSLPLGRRDLATAVLSGSLLRCGSCRRWGDRGPLCPSGGGPRRGPPRCERHRSPSLLQRRRRVEAAAAAAGRMHGEEKPLCCSVCACCAATRGKAPQPPSGGDIPRARFPPDQQQFETSRFWQWLLRHKDALTGAEFGGVCFGLSLQGHLQQLRSADWPAAATLALAAPVSGGFVSSICLPPPS</sequence>
<feature type="region of interest" description="Disordered" evidence="1">
    <location>
        <begin position="220"/>
        <end position="309"/>
    </location>
</feature>
<evidence type="ECO:0000313" key="4">
    <source>
        <dbReference type="Proteomes" id="UP000095192"/>
    </source>
</evidence>
<organism evidence="3 4">
    <name type="scientific">Cyclospora cayetanensis</name>
    <dbReference type="NCBI Taxonomy" id="88456"/>
    <lineage>
        <taxon>Eukaryota</taxon>
        <taxon>Sar</taxon>
        <taxon>Alveolata</taxon>
        <taxon>Apicomplexa</taxon>
        <taxon>Conoidasida</taxon>
        <taxon>Coccidia</taxon>
        <taxon>Eucoccidiorida</taxon>
        <taxon>Eimeriorina</taxon>
        <taxon>Eimeriidae</taxon>
        <taxon>Cyclospora</taxon>
    </lineage>
</organism>
<reference evidence="3 4" key="1">
    <citation type="journal article" date="2016" name="BMC Genomics">
        <title>Comparative genomics reveals Cyclospora cayetanensis possesses coccidia-like metabolism and invasion components but unique surface antigens.</title>
        <authorList>
            <person name="Liu S."/>
            <person name="Wang L."/>
            <person name="Zheng H."/>
            <person name="Xu Z."/>
            <person name="Roellig D.M."/>
            <person name="Li N."/>
            <person name="Frace M.A."/>
            <person name="Tang K."/>
            <person name="Arrowood M.J."/>
            <person name="Moss D.M."/>
            <person name="Zhang L."/>
            <person name="Feng Y."/>
            <person name="Xiao L."/>
        </authorList>
    </citation>
    <scope>NUCLEOTIDE SEQUENCE [LARGE SCALE GENOMIC DNA]</scope>
    <source>
        <strain evidence="3 4">CHN_HEN01</strain>
    </source>
</reference>
<comment type="caution">
    <text evidence="3">The sequence shown here is derived from an EMBL/GenBank/DDBJ whole genome shotgun (WGS) entry which is preliminary data.</text>
</comment>
<evidence type="ECO:0000313" key="3">
    <source>
        <dbReference type="EMBL" id="OEH73956.1"/>
    </source>
</evidence>
<dbReference type="VEuPathDB" id="ToxoDB:cyc_04194"/>
<dbReference type="InParanoid" id="A0A1D3CRX8"/>
<feature type="compositionally biased region" description="Polar residues" evidence="1">
    <location>
        <begin position="83"/>
        <end position="95"/>
    </location>
</feature>
<dbReference type="EMBL" id="JROU02002196">
    <property type="protein sequence ID" value="OEH73956.1"/>
    <property type="molecule type" value="Genomic_DNA"/>
</dbReference>
<evidence type="ECO:0000256" key="1">
    <source>
        <dbReference type="SAM" id="MobiDB-lite"/>
    </source>
</evidence>
<protein>
    <submittedName>
        <fullName evidence="3">Uncharacterized protein</fullName>
    </submittedName>
</protein>
<gene>
    <name evidence="3" type="ORF">cyc_04194</name>
</gene>
<dbReference type="VEuPathDB" id="ToxoDB:LOC113146970"/>
<dbReference type="Proteomes" id="UP000095192">
    <property type="component" value="Unassembled WGS sequence"/>
</dbReference>
<dbReference type="AlphaFoldDB" id="A0A1D3CRX8"/>
<accession>A0A1D3CRX8</accession>